<evidence type="ECO:0000256" key="1">
    <source>
        <dbReference type="SAM" id="MobiDB-lite"/>
    </source>
</evidence>
<dbReference type="EMBL" id="JAGMVJ010000025">
    <property type="protein sequence ID" value="KAH7070998.1"/>
    <property type="molecule type" value="Genomic_DNA"/>
</dbReference>
<reference evidence="2" key="1">
    <citation type="journal article" date="2021" name="Nat. Commun.">
        <title>Genetic determinants of endophytism in the Arabidopsis root mycobiome.</title>
        <authorList>
            <person name="Mesny F."/>
            <person name="Miyauchi S."/>
            <person name="Thiergart T."/>
            <person name="Pickel B."/>
            <person name="Atanasova L."/>
            <person name="Karlsson M."/>
            <person name="Huettel B."/>
            <person name="Barry K.W."/>
            <person name="Haridas S."/>
            <person name="Chen C."/>
            <person name="Bauer D."/>
            <person name="Andreopoulos W."/>
            <person name="Pangilinan J."/>
            <person name="LaButti K."/>
            <person name="Riley R."/>
            <person name="Lipzen A."/>
            <person name="Clum A."/>
            <person name="Drula E."/>
            <person name="Henrissat B."/>
            <person name="Kohler A."/>
            <person name="Grigoriev I.V."/>
            <person name="Martin F.M."/>
            <person name="Hacquard S."/>
        </authorList>
    </citation>
    <scope>NUCLEOTIDE SEQUENCE</scope>
    <source>
        <strain evidence="2">MPI-SDFR-AT-0120</strain>
    </source>
</reference>
<dbReference type="Proteomes" id="UP000813461">
    <property type="component" value="Unassembled WGS sequence"/>
</dbReference>
<protein>
    <submittedName>
        <fullName evidence="2">Uncharacterized protein</fullName>
    </submittedName>
</protein>
<organism evidence="2 3">
    <name type="scientific">Paraphoma chrysanthemicola</name>
    <dbReference type="NCBI Taxonomy" id="798071"/>
    <lineage>
        <taxon>Eukaryota</taxon>
        <taxon>Fungi</taxon>
        <taxon>Dikarya</taxon>
        <taxon>Ascomycota</taxon>
        <taxon>Pezizomycotina</taxon>
        <taxon>Dothideomycetes</taxon>
        <taxon>Pleosporomycetidae</taxon>
        <taxon>Pleosporales</taxon>
        <taxon>Pleosporineae</taxon>
        <taxon>Phaeosphaeriaceae</taxon>
        <taxon>Paraphoma</taxon>
    </lineage>
</organism>
<sequence length="157" mass="17331">MPPSDMQRTMRSTELPIPSTIADGDKENQSPVRTSSDESRSSDLPASYLDIPLDEIQGEVPIYENASAIRRKLNKLLETKAKIPGTTKTFNKTTMSKELCAIADRHHAFETHQGMETTGPSVAALTRFLKQSGGMGGGDGKTYYLGNMLLEKLRIWN</sequence>
<dbReference type="OrthoDB" id="2592504at2759"/>
<feature type="compositionally biased region" description="Polar residues" evidence="1">
    <location>
        <begin position="1"/>
        <end position="12"/>
    </location>
</feature>
<gene>
    <name evidence="2" type="ORF">FB567DRAFT_598256</name>
</gene>
<keyword evidence="3" id="KW-1185">Reference proteome</keyword>
<comment type="caution">
    <text evidence="2">The sequence shown here is derived from an EMBL/GenBank/DDBJ whole genome shotgun (WGS) entry which is preliminary data.</text>
</comment>
<dbReference type="AlphaFoldDB" id="A0A8K0QU36"/>
<accession>A0A8K0QU36</accession>
<evidence type="ECO:0000313" key="3">
    <source>
        <dbReference type="Proteomes" id="UP000813461"/>
    </source>
</evidence>
<feature type="region of interest" description="Disordered" evidence="1">
    <location>
        <begin position="1"/>
        <end position="45"/>
    </location>
</feature>
<proteinExistence type="predicted"/>
<name>A0A8K0QU36_9PLEO</name>
<evidence type="ECO:0000313" key="2">
    <source>
        <dbReference type="EMBL" id="KAH7070998.1"/>
    </source>
</evidence>